<dbReference type="InterPro" id="IPR017871">
    <property type="entry name" value="ABC_transporter-like_CS"/>
</dbReference>
<evidence type="ECO:0000256" key="1">
    <source>
        <dbReference type="ARBA" id="ARBA00004651"/>
    </source>
</evidence>
<dbReference type="GO" id="GO:0005524">
    <property type="term" value="F:ATP binding"/>
    <property type="evidence" value="ECO:0007669"/>
    <property type="project" value="UniProtKB-KW"/>
</dbReference>
<dbReference type="InterPro" id="IPR036640">
    <property type="entry name" value="ABC1_TM_sf"/>
</dbReference>
<dbReference type="GO" id="GO:0005886">
    <property type="term" value="C:plasma membrane"/>
    <property type="evidence" value="ECO:0007669"/>
    <property type="project" value="UniProtKB-SubCell"/>
</dbReference>
<evidence type="ECO:0000313" key="10">
    <source>
        <dbReference type="EMBL" id="AEF84460.1"/>
    </source>
</evidence>
<dbReference type="InterPro" id="IPR003593">
    <property type="entry name" value="AAA+_ATPase"/>
</dbReference>
<comment type="subcellular location">
    <subcellularLocation>
        <location evidence="1">Cell membrane</location>
        <topology evidence="1">Multi-pass membrane protein</topology>
    </subcellularLocation>
</comment>
<feature type="transmembrane region" description="Helical" evidence="7">
    <location>
        <begin position="269"/>
        <end position="290"/>
    </location>
</feature>
<dbReference type="Gene3D" id="1.20.1560.10">
    <property type="entry name" value="ABC transporter type 1, transmembrane domain"/>
    <property type="match status" value="1"/>
</dbReference>
<dbReference type="CDD" id="cd18553">
    <property type="entry name" value="ABC_6TM_PglK_like"/>
    <property type="match status" value="1"/>
</dbReference>
<dbReference type="SUPFAM" id="SSF52540">
    <property type="entry name" value="P-loop containing nucleoside triphosphate hydrolases"/>
    <property type="match status" value="1"/>
</dbReference>
<keyword evidence="4" id="KW-0067">ATP-binding</keyword>
<feature type="transmembrane region" description="Helical" evidence="7">
    <location>
        <begin position="78"/>
        <end position="104"/>
    </location>
</feature>
<dbReference type="PANTHER" id="PTHR24221">
    <property type="entry name" value="ATP-BINDING CASSETTE SUB-FAMILY B"/>
    <property type="match status" value="1"/>
</dbReference>
<dbReference type="STRING" id="545694.TREPR_3742"/>
<dbReference type="OrthoDB" id="341671at2"/>
<feature type="transmembrane region" description="Helical" evidence="7">
    <location>
        <begin position="25"/>
        <end position="58"/>
    </location>
</feature>
<dbReference type="EMBL" id="CP001843">
    <property type="protein sequence ID" value="AEF84460.1"/>
    <property type="molecule type" value="Genomic_DNA"/>
</dbReference>
<dbReference type="Proteomes" id="UP000009223">
    <property type="component" value="Chromosome"/>
</dbReference>
<name>F5YQ99_TREPZ</name>
<dbReference type="GO" id="GO:0140359">
    <property type="term" value="F:ABC-type transporter activity"/>
    <property type="evidence" value="ECO:0007669"/>
    <property type="project" value="InterPro"/>
</dbReference>
<dbReference type="PROSITE" id="PS50893">
    <property type="entry name" value="ABC_TRANSPORTER_2"/>
    <property type="match status" value="1"/>
</dbReference>
<evidence type="ECO:0000256" key="7">
    <source>
        <dbReference type="SAM" id="Phobius"/>
    </source>
</evidence>
<dbReference type="Pfam" id="PF00005">
    <property type="entry name" value="ABC_tran"/>
    <property type="match status" value="1"/>
</dbReference>
<dbReference type="KEGG" id="tpi:TREPR_3742"/>
<dbReference type="PANTHER" id="PTHR24221:SF654">
    <property type="entry name" value="ATP-BINDING CASSETTE SUB-FAMILY B MEMBER 6"/>
    <property type="match status" value="1"/>
</dbReference>
<keyword evidence="6 7" id="KW-0472">Membrane</keyword>
<sequence>MNLNIFTEIPKKIRRLLTRKQKVEFVFVFFLTILFSIIETIAVSIIMPFISVISNPVILNDGLYKKLFDAFRFTSNNGFIIFFGIFIILLYIFRSAYNIFYIYLLNRFSFGMFRYLIFNLFKTYITLPYKVYVQRNSTQFTEVITGEAFQVSLLLQNLIQMFSETFTVLLLYILIFLMEWRITLILTIIFGLSVFGIMTIVAKVSKQQGIKRTESYQVLYQMLSETFGNFKFIKLKGNDGGILNNVDQTAQKIARTQIISNSFGIMPRIILECFGVSCIVSLVIIIVWQYHNFDKVISLIMMYALAFYRILPAISRMLTNFNSIIYLEHPLDVVYNDIYQETEKDGNDSIIFKETIKLSGISFFYLPDKEILNNISLEIKRGEKIAITGESGSGKSTLADIIIGINKPLTGTLYIDDIPVTEKNIRMWRNKIGYIPQSIYLIDNTVAENVAFGTEIDEKKMIHVLQMANIWDFLLTKEGINTQVGEAGIQLSGGQKQRIGIARALYNDPEVLVLDEATSSLDNETEAKIMDEIYEVSNKKTLTLIVIAHRLSTVNLCDRVIKINNGKIV</sequence>
<proteinExistence type="predicted"/>
<evidence type="ECO:0000259" key="9">
    <source>
        <dbReference type="PROSITE" id="PS50929"/>
    </source>
</evidence>
<dbReference type="GO" id="GO:0016887">
    <property type="term" value="F:ATP hydrolysis activity"/>
    <property type="evidence" value="ECO:0007669"/>
    <property type="project" value="InterPro"/>
</dbReference>
<dbReference type="CDD" id="cd03228">
    <property type="entry name" value="ABCC_MRP_Like"/>
    <property type="match status" value="1"/>
</dbReference>
<keyword evidence="5 7" id="KW-1133">Transmembrane helix</keyword>
<gene>
    <name evidence="10" type="ordered locus">TREPR_3742</name>
</gene>
<feature type="domain" description="ABC transporter" evidence="8">
    <location>
        <begin position="356"/>
        <end position="569"/>
    </location>
</feature>
<reference evidence="10 11" key="2">
    <citation type="journal article" date="2011" name="ISME J.">
        <title>RNA-seq reveals cooperative metabolic interactions between two termite-gut spirochete species in co-culture.</title>
        <authorList>
            <person name="Rosenthal A.Z."/>
            <person name="Matson E.G."/>
            <person name="Eldar A."/>
            <person name="Leadbetter J.R."/>
        </authorList>
    </citation>
    <scope>NUCLEOTIDE SEQUENCE [LARGE SCALE GENOMIC DNA]</scope>
    <source>
        <strain evidence="11">ATCC BAA-887 / DSM 12427 / ZAS-2</strain>
    </source>
</reference>
<feature type="transmembrane region" description="Helical" evidence="7">
    <location>
        <begin position="184"/>
        <end position="202"/>
    </location>
</feature>
<evidence type="ECO:0000256" key="4">
    <source>
        <dbReference type="ARBA" id="ARBA00022840"/>
    </source>
</evidence>
<dbReference type="PROSITE" id="PS00211">
    <property type="entry name" value="ABC_TRANSPORTER_1"/>
    <property type="match status" value="1"/>
</dbReference>
<dbReference type="eggNOG" id="COG1132">
    <property type="taxonomic scope" value="Bacteria"/>
</dbReference>
<accession>F5YQ99</accession>
<evidence type="ECO:0000259" key="8">
    <source>
        <dbReference type="PROSITE" id="PS50893"/>
    </source>
</evidence>
<feature type="transmembrane region" description="Helical" evidence="7">
    <location>
        <begin position="296"/>
        <end position="314"/>
    </location>
</feature>
<evidence type="ECO:0000256" key="6">
    <source>
        <dbReference type="ARBA" id="ARBA00023136"/>
    </source>
</evidence>
<dbReference type="InterPro" id="IPR011527">
    <property type="entry name" value="ABC1_TM_dom"/>
</dbReference>
<dbReference type="InterPro" id="IPR003439">
    <property type="entry name" value="ABC_transporter-like_ATP-bd"/>
</dbReference>
<reference evidence="11" key="1">
    <citation type="submission" date="2009-12" db="EMBL/GenBank/DDBJ databases">
        <title>Complete sequence of Treponema primitia strain ZAS-2.</title>
        <authorList>
            <person name="Tetu S.G."/>
            <person name="Matson E."/>
            <person name="Ren Q."/>
            <person name="Seshadri R."/>
            <person name="Elbourne L."/>
            <person name="Hassan K.A."/>
            <person name="Durkin A."/>
            <person name="Radune D."/>
            <person name="Mohamoud Y."/>
            <person name="Shay R."/>
            <person name="Jin S."/>
            <person name="Zhang X."/>
            <person name="Lucey K."/>
            <person name="Ballor N.R."/>
            <person name="Ottesen E."/>
            <person name="Rosenthal R."/>
            <person name="Allen A."/>
            <person name="Leadbetter J.R."/>
            <person name="Paulsen I.T."/>
        </authorList>
    </citation>
    <scope>NUCLEOTIDE SEQUENCE [LARGE SCALE GENOMIC DNA]</scope>
    <source>
        <strain evidence="11">ATCC BAA-887 / DSM 12427 / ZAS-2</strain>
    </source>
</reference>
<dbReference type="Gene3D" id="3.40.50.300">
    <property type="entry name" value="P-loop containing nucleotide triphosphate hydrolases"/>
    <property type="match status" value="1"/>
</dbReference>
<keyword evidence="3" id="KW-0547">Nucleotide-binding</keyword>
<keyword evidence="11" id="KW-1185">Reference proteome</keyword>
<organism evidence="10 11">
    <name type="scientific">Treponema primitia (strain ATCC BAA-887 / DSM 12427 / ZAS-2)</name>
    <dbReference type="NCBI Taxonomy" id="545694"/>
    <lineage>
        <taxon>Bacteria</taxon>
        <taxon>Pseudomonadati</taxon>
        <taxon>Spirochaetota</taxon>
        <taxon>Spirochaetia</taxon>
        <taxon>Spirochaetales</taxon>
        <taxon>Treponemataceae</taxon>
        <taxon>Treponema</taxon>
    </lineage>
</organism>
<dbReference type="AlphaFoldDB" id="F5YQ99"/>
<dbReference type="Pfam" id="PF00664">
    <property type="entry name" value="ABC_membrane"/>
    <property type="match status" value="1"/>
</dbReference>
<dbReference type="SUPFAM" id="SSF90123">
    <property type="entry name" value="ABC transporter transmembrane region"/>
    <property type="match status" value="1"/>
</dbReference>
<evidence type="ECO:0000256" key="2">
    <source>
        <dbReference type="ARBA" id="ARBA00022692"/>
    </source>
</evidence>
<dbReference type="InterPro" id="IPR027417">
    <property type="entry name" value="P-loop_NTPase"/>
</dbReference>
<feature type="domain" description="ABC transmembrane type-1" evidence="9">
    <location>
        <begin position="30"/>
        <end position="324"/>
    </location>
</feature>
<dbReference type="SMART" id="SM00382">
    <property type="entry name" value="AAA"/>
    <property type="match status" value="1"/>
</dbReference>
<evidence type="ECO:0000256" key="3">
    <source>
        <dbReference type="ARBA" id="ARBA00022741"/>
    </source>
</evidence>
<evidence type="ECO:0000256" key="5">
    <source>
        <dbReference type="ARBA" id="ARBA00022989"/>
    </source>
</evidence>
<evidence type="ECO:0000313" key="11">
    <source>
        <dbReference type="Proteomes" id="UP000009223"/>
    </source>
</evidence>
<dbReference type="GO" id="GO:0034040">
    <property type="term" value="F:ATPase-coupled lipid transmembrane transporter activity"/>
    <property type="evidence" value="ECO:0007669"/>
    <property type="project" value="TreeGrafter"/>
</dbReference>
<protein>
    <submittedName>
        <fullName evidence="10">Wlab protein</fullName>
    </submittedName>
</protein>
<dbReference type="InterPro" id="IPR039421">
    <property type="entry name" value="Type_1_exporter"/>
</dbReference>
<keyword evidence="2 7" id="KW-0812">Transmembrane</keyword>
<feature type="transmembrane region" description="Helical" evidence="7">
    <location>
        <begin position="158"/>
        <end position="178"/>
    </location>
</feature>
<dbReference type="PROSITE" id="PS50929">
    <property type="entry name" value="ABC_TM1F"/>
    <property type="match status" value="1"/>
</dbReference>
<dbReference type="HOGENOM" id="CLU_000604_84_3_12"/>